<evidence type="ECO:0000259" key="4">
    <source>
        <dbReference type="Pfam" id="PF17766"/>
    </source>
</evidence>
<proteinExistence type="inferred from homology"/>
<dbReference type="CDD" id="cd02120">
    <property type="entry name" value="PA_subtilisin_like"/>
    <property type="match status" value="1"/>
</dbReference>
<comment type="subcellular location">
    <subcellularLocation>
        <location evidence="1">Secreted</location>
    </subcellularLocation>
</comment>
<dbReference type="Proteomes" id="UP000796880">
    <property type="component" value="Unassembled WGS sequence"/>
</dbReference>
<feature type="domain" description="Subtilisin-like protease fibronectin type-III" evidence="4">
    <location>
        <begin position="254"/>
        <end position="313"/>
    </location>
</feature>
<dbReference type="InterPro" id="IPR041469">
    <property type="entry name" value="Subtilisin-like_FN3"/>
</dbReference>
<dbReference type="OrthoDB" id="206201at2759"/>
<evidence type="ECO:0000313" key="5">
    <source>
        <dbReference type="EMBL" id="KAF3448451.1"/>
    </source>
</evidence>
<keyword evidence="3" id="KW-0732">Signal</keyword>
<dbReference type="GO" id="GO:0004252">
    <property type="term" value="F:serine-type endopeptidase activity"/>
    <property type="evidence" value="ECO:0007669"/>
    <property type="project" value="InterPro"/>
</dbReference>
<keyword evidence="6" id="KW-1185">Reference proteome</keyword>
<evidence type="ECO:0000256" key="2">
    <source>
        <dbReference type="ARBA" id="ARBA00011073"/>
    </source>
</evidence>
<accession>A0A8K0H9Z0</accession>
<evidence type="ECO:0000256" key="1">
    <source>
        <dbReference type="ARBA" id="ARBA00004613"/>
    </source>
</evidence>
<dbReference type="EMBL" id="VOIH02000004">
    <property type="protein sequence ID" value="KAF3448451.1"/>
    <property type="molecule type" value="Genomic_DNA"/>
</dbReference>
<comment type="similarity">
    <text evidence="2">Belongs to the peptidase S8 family.</text>
</comment>
<evidence type="ECO:0000256" key="3">
    <source>
        <dbReference type="ARBA" id="ARBA00022729"/>
    </source>
</evidence>
<organism evidence="5 6">
    <name type="scientific">Rhamnella rubrinervis</name>
    <dbReference type="NCBI Taxonomy" id="2594499"/>
    <lineage>
        <taxon>Eukaryota</taxon>
        <taxon>Viridiplantae</taxon>
        <taxon>Streptophyta</taxon>
        <taxon>Embryophyta</taxon>
        <taxon>Tracheophyta</taxon>
        <taxon>Spermatophyta</taxon>
        <taxon>Magnoliopsida</taxon>
        <taxon>eudicotyledons</taxon>
        <taxon>Gunneridae</taxon>
        <taxon>Pentapetalae</taxon>
        <taxon>rosids</taxon>
        <taxon>fabids</taxon>
        <taxon>Rosales</taxon>
        <taxon>Rhamnaceae</taxon>
        <taxon>rhamnoid group</taxon>
        <taxon>Rhamneae</taxon>
        <taxon>Rhamnella</taxon>
    </lineage>
</organism>
<dbReference type="Gene3D" id="3.50.30.30">
    <property type="match status" value="2"/>
</dbReference>
<sequence>MANAAFRAIQYGIFVSCSSGNVGPLDGTVTNTAPWVLTVGASTIHRSIRATSRLENLEELGRKWPGATVVSQGEEVMKVGGAAMIVMNEEFDGDSILADLHVLLATQVSYASGLKIKAYMNSTSIAMATIIFKGTETGKSSASTPFSFSSREPSVASPGIPNPDILGPGVNIRSASTYPLTKTDSNPPCFLQSANVQNLGGNPILDYTSFPANLFAIVSGNVSPSRANDPRLVYDIQPDDYIPYLWGLSYTEKEMENITQRQVTDVGLGPSSPFYNVEVVPPNGVGVKVMPETILMTEVKQTVTYNVTFNRKDDVGVLLRQLLKDF</sequence>
<evidence type="ECO:0000313" key="6">
    <source>
        <dbReference type="Proteomes" id="UP000796880"/>
    </source>
</evidence>
<dbReference type="AlphaFoldDB" id="A0A8K0H9Z0"/>
<protein>
    <recommendedName>
        <fullName evidence="4">Subtilisin-like protease fibronectin type-III domain-containing protein</fullName>
    </recommendedName>
</protein>
<dbReference type="SUPFAM" id="SSF52743">
    <property type="entry name" value="Subtilisin-like"/>
    <property type="match status" value="1"/>
</dbReference>
<dbReference type="GO" id="GO:0005576">
    <property type="term" value="C:extracellular region"/>
    <property type="evidence" value="ECO:0007669"/>
    <property type="project" value="UniProtKB-SubCell"/>
</dbReference>
<dbReference type="PANTHER" id="PTHR10795">
    <property type="entry name" value="PROPROTEIN CONVERTASE SUBTILISIN/KEXIN"/>
    <property type="match status" value="1"/>
</dbReference>
<dbReference type="Gene3D" id="3.40.50.200">
    <property type="entry name" value="Peptidase S8/S53 domain"/>
    <property type="match status" value="2"/>
</dbReference>
<dbReference type="GO" id="GO:0006508">
    <property type="term" value="P:proteolysis"/>
    <property type="evidence" value="ECO:0007669"/>
    <property type="project" value="InterPro"/>
</dbReference>
<name>A0A8K0H9Z0_9ROSA</name>
<dbReference type="InterPro" id="IPR045051">
    <property type="entry name" value="SBT"/>
</dbReference>
<gene>
    <name evidence="5" type="ORF">FNV43_RR09164</name>
</gene>
<reference evidence="5" key="1">
    <citation type="submission" date="2020-03" db="EMBL/GenBank/DDBJ databases">
        <title>A high-quality chromosome-level genome assembly of a woody plant with both climbing and erect habits, Rhamnella rubrinervis.</title>
        <authorList>
            <person name="Lu Z."/>
            <person name="Yang Y."/>
            <person name="Zhu X."/>
            <person name="Sun Y."/>
        </authorList>
    </citation>
    <scope>NUCLEOTIDE SEQUENCE</scope>
    <source>
        <strain evidence="5">BYM</strain>
        <tissue evidence="5">Leaf</tissue>
    </source>
</reference>
<dbReference type="InterPro" id="IPR036852">
    <property type="entry name" value="Peptidase_S8/S53_dom_sf"/>
</dbReference>
<comment type="caution">
    <text evidence="5">The sequence shown here is derived from an EMBL/GenBank/DDBJ whole genome shotgun (WGS) entry which is preliminary data.</text>
</comment>
<dbReference type="Gene3D" id="2.60.40.2310">
    <property type="match status" value="1"/>
</dbReference>
<dbReference type="Pfam" id="PF17766">
    <property type="entry name" value="fn3_6"/>
    <property type="match status" value="1"/>
</dbReference>